<sequence>MTGLLESKTALVTGASGGIGRAIAQRLGAAGATVAVHFNSGEDRARETVDLIEQAGGKAFTLQADLMRVASIDALFDQLDSQFADRGLSGLDILVNNAGKGNGASIAEVDEALFDSIVAANMKSTFFVTKAALPRIPAGGRIISISSMVSVTATPQGIVYSLAKAAVNAFTRSLAAELGPRHISVNAIAPGATDTALMAPIMADPAMATWIEQMTAMGRMGHPDEIAAVAFFLASPEGGWITGQTIQASGGMRL</sequence>
<comment type="similarity">
    <text evidence="1">Belongs to the short-chain dehydrogenases/reductases (SDR) family.</text>
</comment>
<dbReference type="PANTHER" id="PTHR43639">
    <property type="entry name" value="OXIDOREDUCTASE, SHORT-CHAIN DEHYDROGENASE/REDUCTASE FAMILY (AFU_ORTHOLOGUE AFUA_5G02870)"/>
    <property type="match status" value="1"/>
</dbReference>
<dbReference type="PRINTS" id="PR00081">
    <property type="entry name" value="GDHRDH"/>
</dbReference>
<dbReference type="AlphaFoldDB" id="A0A840HTJ5"/>
<dbReference type="Pfam" id="PF13561">
    <property type="entry name" value="adh_short_C2"/>
    <property type="match status" value="1"/>
</dbReference>
<evidence type="ECO:0000256" key="1">
    <source>
        <dbReference type="ARBA" id="ARBA00006484"/>
    </source>
</evidence>
<dbReference type="InterPro" id="IPR036291">
    <property type="entry name" value="NAD(P)-bd_dom_sf"/>
</dbReference>
<dbReference type="SUPFAM" id="SSF51735">
    <property type="entry name" value="NAD(P)-binding Rossmann-fold domains"/>
    <property type="match status" value="1"/>
</dbReference>
<evidence type="ECO:0000313" key="5">
    <source>
        <dbReference type="Proteomes" id="UP000575068"/>
    </source>
</evidence>
<accession>A0A840HTJ5</accession>
<dbReference type="Proteomes" id="UP000575068">
    <property type="component" value="Unassembled WGS sequence"/>
</dbReference>
<dbReference type="PANTHER" id="PTHR43639:SF1">
    <property type="entry name" value="SHORT-CHAIN DEHYDROGENASE_REDUCTASE FAMILY PROTEIN"/>
    <property type="match status" value="1"/>
</dbReference>
<dbReference type="RefSeq" id="WP_184474645.1">
    <property type="nucleotide sequence ID" value="NZ_JACHOV010000003.1"/>
</dbReference>
<dbReference type="GO" id="GO:0016491">
    <property type="term" value="F:oxidoreductase activity"/>
    <property type="evidence" value="ECO:0007669"/>
    <property type="project" value="UniProtKB-KW"/>
</dbReference>
<dbReference type="EMBL" id="JACHOV010000003">
    <property type="protein sequence ID" value="MBB4640826.1"/>
    <property type="molecule type" value="Genomic_DNA"/>
</dbReference>
<organism evidence="4 5">
    <name type="scientific">Rhizorhapis suberifaciens</name>
    <name type="common">corky root of lettuce</name>
    <dbReference type="NCBI Taxonomy" id="13656"/>
    <lineage>
        <taxon>Bacteria</taxon>
        <taxon>Pseudomonadati</taxon>
        <taxon>Pseudomonadota</taxon>
        <taxon>Alphaproteobacteria</taxon>
        <taxon>Sphingomonadales</taxon>
        <taxon>Sphingomonadaceae</taxon>
        <taxon>Rhizorhapis</taxon>
    </lineage>
</organism>
<gene>
    <name evidence="4" type="ORF">HNQ99_001119</name>
</gene>
<dbReference type="InterPro" id="IPR057326">
    <property type="entry name" value="KR_dom"/>
</dbReference>
<comment type="caution">
    <text evidence="4">The sequence shown here is derived from an EMBL/GenBank/DDBJ whole genome shotgun (WGS) entry which is preliminary data.</text>
</comment>
<dbReference type="InterPro" id="IPR002347">
    <property type="entry name" value="SDR_fam"/>
</dbReference>
<dbReference type="FunFam" id="3.40.50.720:FF:000084">
    <property type="entry name" value="Short-chain dehydrogenase reductase"/>
    <property type="match status" value="1"/>
</dbReference>
<evidence type="ECO:0000259" key="3">
    <source>
        <dbReference type="SMART" id="SM00822"/>
    </source>
</evidence>
<dbReference type="SMART" id="SM00822">
    <property type="entry name" value="PKS_KR"/>
    <property type="match status" value="1"/>
</dbReference>
<reference evidence="4 5" key="1">
    <citation type="submission" date="2020-08" db="EMBL/GenBank/DDBJ databases">
        <title>Genomic Encyclopedia of Type Strains, Phase IV (KMG-IV): sequencing the most valuable type-strain genomes for metagenomic binning, comparative biology and taxonomic classification.</title>
        <authorList>
            <person name="Goeker M."/>
        </authorList>
    </citation>
    <scope>NUCLEOTIDE SEQUENCE [LARGE SCALE GENOMIC DNA]</scope>
    <source>
        <strain evidence="4 5">DSM 7465</strain>
    </source>
</reference>
<keyword evidence="2" id="KW-0560">Oxidoreductase</keyword>
<keyword evidence="5" id="KW-1185">Reference proteome</keyword>
<dbReference type="Gene3D" id="3.40.50.720">
    <property type="entry name" value="NAD(P)-binding Rossmann-like Domain"/>
    <property type="match status" value="1"/>
</dbReference>
<proteinExistence type="inferred from homology"/>
<protein>
    <submittedName>
        <fullName evidence="4">NAD(P)-dependent dehydrogenase (Short-subunit alcohol dehydrogenase family)</fullName>
    </submittedName>
</protein>
<name>A0A840HTJ5_9SPHN</name>
<dbReference type="PRINTS" id="PR00080">
    <property type="entry name" value="SDRFAMILY"/>
</dbReference>
<evidence type="ECO:0000313" key="4">
    <source>
        <dbReference type="EMBL" id="MBB4640826.1"/>
    </source>
</evidence>
<evidence type="ECO:0000256" key="2">
    <source>
        <dbReference type="ARBA" id="ARBA00023002"/>
    </source>
</evidence>
<feature type="domain" description="Ketoreductase" evidence="3">
    <location>
        <begin position="8"/>
        <end position="191"/>
    </location>
</feature>